<dbReference type="Proteomes" id="UP000235547">
    <property type="component" value="Unassembled WGS sequence"/>
</dbReference>
<accession>A0A2N7UJI0</accession>
<dbReference type="SUPFAM" id="SSF51658">
    <property type="entry name" value="Xylose isomerase-like"/>
    <property type="match status" value="1"/>
</dbReference>
<dbReference type="Gene3D" id="3.20.20.150">
    <property type="entry name" value="Divalent-metal-dependent TIM barrel enzymes"/>
    <property type="match status" value="1"/>
</dbReference>
<proteinExistence type="predicted"/>
<dbReference type="OrthoDB" id="7914296at2"/>
<dbReference type="PANTHER" id="PTHR12110:SF53">
    <property type="entry name" value="BLR5974 PROTEIN"/>
    <property type="match status" value="1"/>
</dbReference>
<protein>
    <recommendedName>
        <fullName evidence="1">Xylose isomerase-like TIM barrel domain-containing protein</fullName>
    </recommendedName>
</protein>
<name>A0A2N7UJI0_9GAMM</name>
<organism evidence="2 3">
    <name type="scientific">Halomonas urumqiensis</name>
    <dbReference type="NCBI Taxonomy" id="1684789"/>
    <lineage>
        <taxon>Bacteria</taxon>
        <taxon>Pseudomonadati</taxon>
        <taxon>Pseudomonadota</taxon>
        <taxon>Gammaproteobacteria</taxon>
        <taxon>Oceanospirillales</taxon>
        <taxon>Halomonadaceae</taxon>
        <taxon>Halomonas</taxon>
    </lineage>
</organism>
<dbReference type="AlphaFoldDB" id="A0A2N7UJI0"/>
<dbReference type="Pfam" id="PF01261">
    <property type="entry name" value="AP_endonuc_2"/>
    <property type="match status" value="1"/>
</dbReference>
<dbReference type="InterPro" id="IPR036237">
    <property type="entry name" value="Xyl_isomerase-like_sf"/>
</dbReference>
<dbReference type="PANTHER" id="PTHR12110">
    <property type="entry name" value="HYDROXYPYRUVATE ISOMERASE"/>
    <property type="match status" value="1"/>
</dbReference>
<feature type="domain" description="Xylose isomerase-like TIM barrel" evidence="1">
    <location>
        <begin position="29"/>
        <end position="244"/>
    </location>
</feature>
<reference evidence="2 3" key="1">
    <citation type="submission" date="2018-01" db="EMBL/GenBank/DDBJ databases">
        <title>Halomonas endophytica sp. nov., isolated from storage liquid in the stems of Populus euphratica.</title>
        <authorList>
            <person name="Chen C."/>
        </authorList>
    </citation>
    <scope>NUCLEOTIDE SEQUENCE [LARGE SCALE GENOMIC DNA]</scope>
    <source>
        <strain evidence="2 3">BZ-SZ-XJ27</strain>
    </source>
</reference>
<evidence type="ECO:0000313" key="2">
    <source>
        <dbReference type="EMBL" id="PMR80560.1"/>
    </source>
</evidence>
<evidence type="ECO:0000259" key="1">
    <source>
        <dbReference type="Pfam" id="PF01261"/>
    </source>
</evidence>
<dbReference type="RefSeq" id="WP_102587863.1">
    <property type="nucleotide sequence ID" value="NZ_BNAE01000013.1"/>
</dbReference>
<gene>
    <name evidence="2" type="ORF">C1H70_08170</name>
</gene>
<keyword evidence="3" id="KW-1185">Reference proteome</keyword>
<comment type="caution">
    <text evidence="2">The sequence shown here is derived from an EMBL/GenBank/DDBJ whole genome shotgun (WGS) entry which is preliminary data.</text>
</comment>
<evidence type="ECO:0000313" key="3">
    <source>
        <dbReference type="Proteomes" id="UP000235547"/>
    </source>
</evidence>
<dbReference type="InterPro" id="IPR050312">
    <property type="entry name" value="IolE/XylAMocC-like"/>
</dbReference>
<sequence length="284" mass="31509">MSNKTTSGYMSVSTAAYDGYGFSEIFPSLARCGVKHVEVAFIEGYVEAFSDDDLTTAYGRELQEEMHRNGQECRYFSGHIDLGQTNACQRLEARCRFASALGATHVITNAASIASSSTFLAHSDELAAIARHYGMHILLENPGNRVANLFDHAAHIVPLLSKLNVPEFGINFDVGNLLSHCPDVDPLADALAAIPNGDHFHIKSCSKVDGETVFTPLGEGDVDETPLVRKLIMEGIPFSLELPFRLRRDRHAQPWRLEQAVPMEEIENNILRSIHWVENIKLEM</sequence>
<dbReference type="InterPro" id="IPR013022">
    <property type="entry name" value="Xyl_isomerase-like_TIM-brl"/>
</dbReference>
<dbReference type="EMBL" id="PNRG01000016">
    <property type="protein sequence ID" value="PMR80560.1"/>
    <property type="molecule type" value="Genomic_DNA"/>
</dbReference>